<accession>A0AAW1P0L8</accession>
<comment type="caution">
    <text evidence="1">The sequence shown here is derived from an EMBL/GenBank/DDBJ whole genome shotgun (WGS) entry which is preliminary data.</text>
</comment>
<evidence type="ECO:0000313" key="1">
    <source>
        <dbReference type="EMBL" id="KAK9801323.1"/>
    </source>
</evidence>
<dbReference type="Proteomes" id="UP001465755">
    <property type="component" value="Unassembled WGS sequence"/>
</dbReference>
<organism evidence="1 2">
    <name type="scientific">Symbiochloris irregularis</name>
    <dbReference type="NCBI Taxonomy" id="706552"/>
    <lineage>
        <taxon>Eukaryota</taxon>
        <taxon>Viridiplantae</taxon>
        <taxon>Chlorophyta</taxon>
        <taxon>core chlorophytes</taxon>
        <taxon>Trebouxiophyceae</taxon>
        <taxon>Trebouxiales</taxon>
        <taxon>Trebouxiaceae</taxon>
        <taxon>Symbiochloris</taxon>
    </lineage>
</organism>
<proteinExistence type="predicted"/>
<name>A0AAW1P0L8_9CHLO</name>
<protein>
    <submittedName>
        <fullName evidence="1">Uncharacterized protein</fullName>
    </submittedName>
</protein>
<dbReference type="AlphaFoldDB" id="A0AAW1P0L8"/>
<dbReference type="EMBL" id="JALJOQ010000077">
    <property type="protein sequence ID" value="KAK9801323.1"/>
    <property type="molecule type" value="Genomic_DNA"/>
</dbReference>
<evidence type="ECO:0000313" key="2">
    <source>
        <dbReference type="Proteomes" id="UP001465755"/>
    </source>
</evidence>
<keyword evidence="2" id="KW-1185">Reference proteome</keyword>
<gene>
    <name evidence="1" type="ORF">WJX73_003199</name>
</gene>
<sequence>MDACWEDIFGLHICHLLKVADLHALSQTYHPLLSLPGDAVREYLERVARAKRTLPRPTTLGLFSGDRHVYSSALNNQGSHIMIFQGGGLSLCQLQLDEQPNSLRPIWTRPALEATADDDTTLQQLSVYWIWLQQ</sequence>
<reference evidence="1 2" key="1">
    <citation type="journal article" date="2024" name="Nat. Commun.">
        <title>Phylogenomics reveals the evolutionary origins of lichenization in chlorophyte algae.</title>
        <authorList>
            <person name="Puginier C."/>
            <person name="Libourel C."/>
            <person name="Otte J."/>
            <person name="Skaloud P."/>
            <person name="Haon M."/>
            <person name="Grisel S."/>
            <person name="Petersen M."/>
            <person name="Berrin J.G."/>
            <person name="Delaux P.M."/>
            <person name="Dal Grande F."/>
            <person name="Keller J."/>
        </authorList>
    </citation>
    <scope>NUCLEOTIDE SEQUENCE [LARGE SCALE GENOMIC DNA]</scope>
    <source>
        <strain evidence="1 2">SAG 2036</strain>
    </source>
</reference>